<organism evidence="3 4">
    <name type="scientific">Karstenula rhodostoma CBS 690.94</name>
    <dbReference type="NCBI Taxonomy" id="1392251"/>
    <lineage>
        <taxon>Eukaryota</taxon>
        <taxon>Fungi</taxon>
        <taxon>Dikarya</taxon>
        <taxon>Ascomycota</taxon>
        <taxon>Pezizomycotina</taxon>
        <taxon>Dothideomycetes</taxon>
        <taxon>Pleosporomycetidae</taxon>
        <taxon>Pleosporales</taxon>
        <taxon>Massarineae</taxon>
        <taxon>Didymosphaeriaceae</taxon>
        <taxon>Karstenula</taxon>
    </lineage>
</organism>
<dbReference type="EMBL" id="MU001511">
    <property type="protein sequence ID" value="KAF2438710.1"/>
    <property type="molecule type" value="Genomic_DNA"/>
</dbReference>
<proteinExistence type="predicted"/>
<dbReference type="AlphaFoldDB" id="A0A9P4U634"/>
<keyword evidence="1" id="KW-0808">Transferase</keyword>
<reference evidence="3" key="1">
    <citation type="journal article" date="2020" name="Stud. Mycol.">
        <title>101 Dothideomycetes genomes: a test case for predicting lifestyles and emergence of pathogens.</title>
        <authorList>
            <person name="Haridas S."/>
            <person name="Albert R."/>
            <person name="Binder M."/>
            <person name="Bloem J."/>
            <person name="Labutti K."/>
            <person name="Salamov A."/>
            <person name="Andreopoulos B."/>
            <person name="Baker S."/>
            <person name="Barry K."/>
            <person name="Bills G."/>
            <person name="Bluhm B."/>
            <person name="Cannon C."/>
            <person name="Castanera R."/>
            <person name="Culley D."/>
            <person name="Daum C."/>
            <person name="Ezra D."/>
            <person name="Gonzalez J."/>
            <person name="Henrissat B."/>
            <person name="Kuo A."/>
            <person name="Liang C."/>
            <person name="Lipzen A."/>
            <person name="Lutzoni F."/>
            <person name="Magnuson J."/>
            <person name="Mondo S."/>
            <person name="Nolan M."/>
            <person name="Ohm R."/>
            <person name="Pangilinan J."/>
            <person name="Park H.-J."/>
            <person name="Ramirez L."/>
            <person name="Alfaro M."/>
            <person name="Sun H."/>
            <person name="Tritt A."/>
            <person name="Yoshinaga Y."/>
            <person name="Zwiers L.-H."/>
            <person name="Turgeon B."/>
            <person name="Goodwin S."/>
            <person name="Spatafora J."/>
            <person name="Crous P."/>
            <person name="Grigoriev I."/>
        </authorList>
    </citation>
    <scope>NUCLEOTIDE SEQUENCE</scope>
    <source>
        <strain evidence="3">CBS 690.94</strain>
    </source>
</reference>
<feature type="compositionally biased region" description="Low complexity" evidence="2">
    <location>
        <begin position="376"/>
        <end position="387"/>
    </location>
</feature>
<feature type="compositionally biased region" description="Acidic residues" evidence="2">
    <location>
        <begin position="342"/>
        <end position="365"/>
    </location>
</feature>
<feature type="compositionally biased region" description="Basic and acidic residues" evidence="2">
    <location>
        <begin position="554"/>
        <end position="576"/>
    </location>
</feature>
<feature type="compositionally biased region" description="Basic and acidic residues" evidence="2">
    <location>
        <begin position="479"/>
        <end position="492"/>
    </location>
</feature>
<evidence type="ECO:0000313" key="3">
    <source>
        <dbReference type="EMBL" id="KAF2438710.1"/>
    </source>
</evidence>
<feature type="region of interest" description="Disordered" evidence="2">
    <location>
        <begin position="630"/>
        <end position="651"/>
    </location>
</feature>
<dbReference type="Proteomes" id="UP000799764">
    <property type="component" value="Unassembled WGS sequence"/>
</dbReference>
<dbReference type="Pfam" id="PF04938">
    <property type="entry name" value="SIP1"/>
    <property type="match status" value="1"/>
</dbReference>
<dbReference type="GO" id="GO:0016740">
    <property type="term" value="F:transferase activity"/>
    <property type="evidence" value="ECO:0007669"/>
    <property type="project" value="UniProtKB-KW"/>
</dbReference>
<evidence type="ECO:0000256" key="2">
    <source>
        <dbReference type="SAM" id="MobiDB-lite"/>
    </source>
</evidence>
<feature type="region of interest" description="Disordered" evidence="2">
    <location>
        <begin position="467"/>
        <end position="589"/>
    </location>
</feature>
<evidence type="ECO:0000313" key="4">
    <source>
        <dbReference type="Proteomes" id="UP000799764"/>
    </source>
</evidence>
<feature type="compositionally biased region" description="Basic and acidic residues" evidence="2">
    <location>
        <begin position="82"/>
        <end position="94"/>
    </location>
</feature>
<protein>
    <submittedName>
        <fullName evidence="3">Uncharacterized protein</fullName>
    </submittedName>
</protein>
<gene>
    <name evidence="3" type="ORF">P171DRAFT_525835</name>
</gene>
<sequence>MPQPGANLAVTEDGAAYNKLRRPDDYLESLTAQHPPKSELPPAKRKFEAVAAADLDGDEEPTTKRSREENAPRATAIPGRALARDTRHVERPAKENGMQTMFPGLDDDSASDADDTTREALAYLRSVRSEASTIPTLLVAPPQAPKNGERDRSTYNDGVGDHRVRFHEGTWVAVDDDADRGYYDEDDEWSQHDDIDPQAAYYNSLLRRYTALRNRLANADPRELAALVKADPEKYANVRVPYYKSDWRYAFDNKYPTPALIAQLDDKGLYRALEYVSEVLIIGDTISKQKSCWIWTLLALAGDSGTLDYYKVGRIRELGHKAGQLSIRLRSGERRDAHRLEEGDDAEQWEVEGEGDEEEVEFDGEPEARETPSAPQEQRQGVKGGEVVEVEEDYEPPLDIGGHFDGAAEQQTQAPPAQPANKGHEDDMSSSEDEGEIKDDDAEEDTPADLEAARARLLAQLGDNLVTDSIPDLKVPAHQLREKQQAHGEQRQNGRHRHNGKWCKDPSCQMSKARQEAHRRAALRATQGAKTNGSSPATPSQAKESMKPTQTTQRQEEQPAKQPKRSHEQALAEARKQAVGLPEDTDPATFLASLDPELRRAVLADQDVSLLAKLPPEIAAEARYYNGVNDVSEQQSEQESSRDLDSEGKNAKEVDVDLNTRVTIDTILTVVGECYGQRDLLRYREAW</sequence>
<name>A0A9P4U634_9PLEO</name>
<feature type="compositionally biased region" description="Basic and acidic residues" evidence="2">
    <location>
        <begin position="639"/>
        <end position="651"/>
    </location>
</feature>
<feature type="compositionally biased region" description="Polar residues" evidence="2">
    <location>
        <begin position="528"/>
        <end position="543"/>
    </location>
</feature>
<dbReference type="InterPro" id="IPR025527">
    <property type="entry name" value="HUWE1/Rev1_UBM"/>
</dbReference>
<evidence type="ECO:0000256" key="1">
    <source>
        <dbReference type="ARBA" id="ARBA00022679"/>
    </source>
</evidence>
<feature type="region of interest" description="Disordered" evidence="2">
    <location>
        <begin position="336"/>
        <end position="451"/>
    </location>
</feature>
<dbReference type="OrthoDB" id="428895at2759"/>
<dbReference type="Pfam" id="PF14377">
    <property type="entry name" value="UBM"/>
    <property type="match status" value="1"/>
</dbReference>
<accession>A0A9P4U634</accession>
<dbReference type="GO" id="GO:0000387">
    <property type="term" value="P:spliceosomal snRNP assembly"/>
    <property type="evidence" value="ECO:0007669"/>
    <property type="project" value="InterPro"/>
</dbReference>
<feature type="compositionally biased region" description="Basic and acidic residues" evidence="2">
    <location>
        <begin position="61"/>
        <end position="71"/>
    </location>
</feature>
<keyword evidence="4" id="KW-1185">Reference proteome</keyword>
<dbReference type="Gene3D" id="1.20.58.1070">
    <property type="match status" value="1"/>
</dbReference>
<dbReference type="InterPro" id="IPR035426">
    <property type="entry name" value="Gemin2/Brr1"/>
</dbReference>
<feature type="compositionally biased region" description="Acidic residues" evidence="2">
    <location>
        <begin position="428"/>
        <end position="448"/>
    </location>
</feature>
<feature type="compositionally biased region" description="Acidic residues" evidence="2">
    <location>
        <begin position="105"/>
        <end position="114"/>
    </location>
</feature>
<comment type="caution">
    <text evidence="3">The sequence shown here is derived from an EMBL/GenBank/DDBJ whole genome shotgun (WGS) entry which is preliminary data.</text>
</comment>
<feature type="region of interest" description="Disordered" evidence="2">
    <location>
        <begin position="1"/>
        <end position="114"/>
    </location>
</feature>